<reference evidence="2 3" key="2">
    <citation type="journal article" date="2010" name="Stand. Genomic Sci.">
        <title>Complete genome sequence of Gordonia bronchialis type strain (3410).</title>
        <authorList>
            <person name="Ivanova N."/>
            <person name="Sikorski J."/>
            <person name="Jando M."/>
            <person name="Lapidus A."/>
            <person name="Nolan M."/>
            <person name="Lucas S."/>
            <person name="Del Rio T.G."/>
            <person name="Tice H."/>
            <person name="Copeland A."/>
            <person name="Cheng J.F."/>
            <person name="Chen F."/>
            <person name="Bruce D."/>
            <person name="Goodwin L."/>
            <person name="Pitluck S."/>
            <person name="Mavromatis K."/>
            <person name="Ovchinnikova G."/>
            <person name="Pati A."/>
            <person name="Chen A."/>
            <person name="Palaniappan K."/>
            <person name="Land M."/>
            <person name="Hauser L."/>
            <person name="Chang Y.J."/>
            <person name="Jeffries C.D."/>
            <person name="Chain P."/>
            <person name="Saunders E."/>
            <person name="Han C."/>
            <person name="Detter J.C."/>
            <person name="Brettin T."/>
            <person name="Rohde M."/>
            <person name="Goker M."/>
            <person name="Bristow J."/>
            <person name="Eisen J.A."/>
            <person name="Markowitz V."/>
            <person name="Hugenholtz P."/>
            <person name="Klenk H.P."/>
            <person name="Kyrpides N.C."/>
        </authorList>
    </citation>
    <scope>NUCLEOTIDE SEQUENCE [LARGE SCALE GENOMIC DNA]</scope>
    <source>
        <strain evidence="3">ATCC 25592 / DSM 43247 / BCRC 13721 / JCM 3198 / KCTC 3076 / NBRC 16047 / NCTC 10667</strain>
    </source>
</reference>
<dbReference type="KEGG" id="gbr:Gbro_0133"/>
<evidence type="ECO:0000313" key="2">
    <source>
        <dbReference type="EMBL" id="ACY19481.1"/>
    </source>
</evidence>
<keyword evidence="1" id="KW-0732">Signal</keyword>
<proteinExistence type="predicted"/>
<reference evidence="3" key="1">
    <citation type="submission" date="2009-10" db="EMBL/GenBank/DDBJ databases">
        <title>The complete chromosome of Gordonia bronchialis DSM 43247.</title>
        <authorList>
            <consortium name="US DOE Joint Genome Institute (JGI-PGF)"/>
            <person name="Lucas S."/>
            <person name="Copeland A."/>
            <person name="Lapidus A."/>
            <person name="Glavina del Rio T."/>
            <person name="Dalin E."/>
            <person name="Tice H."/>
            <person name="Bruce D."/>
            <person name="Goodwin L."/>
            <person name="Pitluck S."/>
            <person name="Kyrpides N."/>
            <person name="Mavromatis K."/>
            <person name="Ivanova N."/>
            <person name="Ovchinnikova G."/>
            <person name="Saunders E."/>
            <person name="Brettin T."/>
            <person name="Detter J.C."/>
            <person name="Han C."/>
            <person name="Larimer F."/>
            <person name="Land M."/>
            <person name="Hauser L."/>
            <person name="Markowitz V."/>
            <person name="Cheng J.-F."/>
            <person name="Hugenholtz P."/>
            <person name="Woyke T."/>
            <person name="Wu D."/>
            <person name="Jando M."/>
            <person name="Schneider S."/>
            <person name="Goeker M."/>
            <person name="Klenk H.-P."/>
            <person name="Eisen J.A."/>
        </authorList>
    </citation>
    <scope>NUCLEOTIDE SEQUENCE [LARGE SCALE GENOMIC DNA]</scope>
    <source>
        <strain evidence="3">ATCC 25592 / DSM 43247 / BCRC 13721 / JCM 3198 / KCTC 3076 / NBRC 16047 / NCTC 10667</strain>
    </source>
</reference>
<feature type="chain" id="PRO_5003009932" evidence="1">
    <location>
        <begin position="26"/>
        <end position="163"/>
    </location>
</feature>
<keyword evidence="3" id="KW-1185">Reference proteome</keyword>
<gene>
    <name evidence="2" type="ordered locus">Gbro_0133</name>
</gene>
<dbReference type="EMBL" id="CP001802">
    <property type="protein sequence ID" value="ACY19481.1"/>
    <property type="molecule type" value="Genomic_DNA"/>
</dbReference>
<organism evidence="2 3">
    <name type="scientific">Gordonia bronchialis (strain ATCC 25592 / DSM 43247 / BCRC 13721 / JCM 3198 / KCTC 3076 / NBRC 16047 / NCTC 10667)</name>
    <name type="common">Rhodococcus bronchialis</name>
    <dbReference type="NCBI Taxonomy" id="526226"/>
    <lineage>
        <taxon>Bacteria</taxon>
        <taxon>Bacillati</taxon>
        <taxon>Actinomycetota</taxon>
        <taxon>Actinomycetes</taxon>
        <taxon>Mycobacteriales</taxon>
        <taxon>Gordoniaceae</taxon>
        <taxon>Gordonia</taxon>
    </lineage>
</organism>
<feature type="signal peptide" evidence="1">
    <location>
        <begin position="1"/>
        <end position="25"/>
    </location>
</feature>
<dbReference type="STRING" id="526226.Gbro_0133"/>
<evidence type="ECO:0000256" key="1">
    <source>
        <dbReference type="SAM" id="SignalP"/>
    </source>
</evidence>
<sequence>MKRWASVLIVAAALTLTVGAGSSTAAPRSEQNSATLVALTVEAQPVAVPGWPVFPAVYGPRYWPQFKVWFTHNTFLNRAQTRQLYETGWVPGYANTQLPFSSVARTLQGNNLLRTAVQRGGCFAIGTRTDPVWSPVAKKWVTAGAQGYMSPPHLKAQVDAICR</sequence>
<evidence type="ECO:0000313" key="3">
    <source>
        <dbReference type="Proteomes" id="UP000001219"/>
    </source>
</evidence>
<accession>D0LB50</accession>
<dbReference type="HOGENOM" id="CLU_1624792_0_0_11"/>
<name>D0LB50_GORB4</name>
<dbReference type="Proteomes" id="UP000001219">
    <property type="component" value="Chromosome"/>
</dbReference>
<dbReference type="AlphaFoldDB" id="D0LB50"/>
<protein>
    <submittedName>
        <fullName evidence="2">Uncharacterized protein</fullName>
    </submittedName>
</protein>